<dbReference type="Pfam" id="PF00931">
    <property type="entry name" value="NB-ARC"/>
    <property type="match status" value="1"/>
</dbReference>
<dbReference type="PANTHER" id="PTHR33463">
    <property type="entry name" value="NB-ARC DOMAIN-CONTAINING PROTEIN-RELATED"/>
    <property type="match status" value="1"/>
</dbReference>
<evidence type="ECO:0000313" key="8">
    <source>
        <dbReference type="EMBL" id="PIA30428.1"/>
    </source>
</evidence>
<dbReference type="Gene3D" id="3.80.10.10">
    <property type="entry name" value="Ribonuclease Inhibitor"/>
    <property type="match status" value="2"/>
</dbReference>
<dbReference type="InParanoid" id="A0A2G5CGN1"/>
<dbReference type="FunFam" id="1.10.8.430:FF:000003">
    <property type="entry name" value="Probable disease resistance protein At5g66910"/>
    <property type="match status" value="1"/>
</dbReference>
<evidence type="ECO:0000259" key="7">
    <source>
        <dbReference type="Pfam" id="PF23598"/>
    </source>
</evidence>
<dbReference type="InterPro" id="IPR042197">
    <property type="entry name" value="Apaf_helical"/>
</dbReference>
<keyword evidence="2" id="KW-0677">Repeat</keyword>
<accession>A0A2G5CGN1</accession>
<keyword evidence="9" id="KW-1185">Reference proteome</keyword>
<dbReference type="InterPro" id="IPR050905">
    <property type="entry name" value="Plant_NBS-LRR"/>
</dbReference>
<dbReference type="InterPro" id="IPR032675">
    <property type="entry name" value="LRR_dom_sf"/>
</dbReference>
<sequence length="920" mass="105144">MDLVNPIVNIVSRVLECSKKHINYYCKLDENLNQLKEKIAQLNALNIDVNNKVIAAEARLMKRTSRVDEWMQRVESRQLEVDRIILERTQHLERRCLNGCCRPKNCWSSYKLGKQVIKKLLDVEELKHDGVFEIVAEYPPLSLTQELPVTSTVGLDSIFDKAWNFLGDNSARIMGLYGMGGVGKTTLMKKIYNELNKRGSSDFDIVIWVLISKEVNMSRVKQDIGKQMGLSLPAASDIFNVLKTKKYLLLLDDIWARIDLSSIGVPSHSPENNSKILFTTRSEIVCGLMEANKKIRVECLSWEASWSLFQEKVGEETLSSDSDIPKLAETVANECRGLPLALITIGRSMASKKTRKEWEHAISVLNSSAAEFPGMGDDVLPLLKFSYDSLPNDTVKLCFLFCSLYPTHYQINIPKLIEQWIGEGNMDRNDNFDKASKKGQYIIGILKSACLLEEDNAPMEVYGDYFGNVVKMHDVLREMALWIACECGREKDKYFVKAGVGLMEAPEARKWPKMAEKISLFGNNITQLENIPECSNLSTLLVSHNERLEHIHNDFFLSMPVLRFLDLSNTGISKVPTSICELFELEFLNLSFSQITSLPYEMRNLTKLKYLSLREIHCKLPRGIISNLLNLEFLELDVCKYGDPKGNYEIDEMGVLNNLKCIKILIDSDTKDVEKFLSYPKFADCARKLSISRCRDITSLAISVSSSTSSDLCLGHLKGLQFLNIELGLNIKELKLSCINKDTIETEGLYETLEIMHLVYLPKLIISWDSRNLEDSARFRKLHRVHLNGCHTMVDLTWLLLIPNLQTIWIQNCESLQEILSSDESGGTYDQNTFSNLKFLRLYELPNLRSICCMSALPFPSLETIYVSYCPELRRLPLDSNSAKNTLKKIEGRVKWWDGLEWENETVKSQFARFFTPYYF</sequence>
<feature type="domain" description="Disease resistance protein At4g27190-like leucine-rich repeats" evidence="6">
    <location>
        <begin position="773"/>
        <end position="876"/>
    </location>
</feature>
<name>A0A2G5CGN1_AQUCA</name>
<dbReference type="EMBL" id="KZ305072">
    <property type="protein sequence ID" value="PIA30428.1"/>
    <property type="molecule type" value="Genomic_DNA"/>
</dbReference>
<evidence type="ECO:0000259" key="5">
    <source>
        <dbReference type="Pfam" id="PF00931"/>
    </source>
</evidence>
<feature type="domain" description="NB-ARC" evidence="5">
    <location>
        <begin position="159"/>
        <end position="318"/>
    </location>
</feature>
<gene>
    <name evidence="8" type="ORF">AQUCO_05500002v1</name>
</gene>
<dbReference type="Gene3D" id="3.40.50.300">
    <property type="entry name" value="P-loop containing nucleotide triphosphate hydrolases"/>
    <property type="match status" value="1"/>
</dbReference>
<dbReference type="InterPro" id="IPR057135">
    <property type="entry name" value="At4g27190-like_LRR"/>
</dbReference>
<keyword evidence="4" id="KW-0067">ATP-binding</keyword>
<organism evidence="8 9">
    <name type="scientific">Aquilegia coerulea</name>
    <name type="common">Rocky mountain columbine</name>
    <dbReference type="NCBI Taxonomy" id="218851"/>
    <lineage>
        <taxon>Eukaryota</taxon>
        <taxon>Viridiplantae</taxon>
        <taxon>Streptophyta</taxon>
        <taxon>Embryophyta</taxon>
        <taxon>Tracheophyta</taxon>
        <taxon>Spermatophyta</taxon>
        <taxon>Magnoliopsida</taxon>
        <taxon>Ranunculales</taxon>
        <taxon>Ranunculaceae</taxon>
        <taxon>Thalictroideae</taxon>
        <taxon>Aquilegia</taxon>
    </lineage>
</organism>
<evidence type="ECO:0000256" key="2">
    <source>
        <dbReference type="ARBA" id="ARBA00022737"/>
    </source>
</evidence>
<dbReference type="OrthoDB" id="664960at2759"/>
<evidence type="ECO:0000313" key="9">
    <source>
        <dbReference type="Proteomes" id="UP000230069"/>
    </source>
</evidence>
<reference evidence="8 9" key="1">
    <citation type="submission" date="2017-09" db="EMBL/GenBank/DDBJ databases">
        <title>WGS assembly of Aquilegia coerulea Goldsmith.</title>
        <authorList>
            <person name="Hodges S."/>
            <person name="Kramer E."/>
            <person name="Nordborg M."/>
            <person name="Tomkins J."/>
            <person name="Borevitz J."/>
            <person name="Derieg N."/>
            <person name="Yan J."/>
            <person name="Mihaltcheva S."/>
            <person name="Hayes R.D."/>
            <person name="Rokhsar D."/>
        </authorList>
    </citation>
    <scope>NUCLEOTIDE SEQUENCE [LARGE SCALE GENOMIC DNA]</scope>
    <source>
        <strain evidence="9">cv. Goldsmith</strain>
    </source>
</reference>
<keyword evidence="3" id="KW-0611">Plant defense</keyword>
<dbReference type="InterPro" id="IPR002182">
    <property type="entry name" value="NB-ARC"/>
</dbReference>
<feature type="domain" description="Disease resistance R13L4/SHOC-2-like LRR" evidence="7">
    <location>
        <begin position="519"/>
        <end position="676"/>
    </location>
</feature>
<dbReference type="InterPro" id="IPR027417">
    <property type="entry name" value="P-loop_NTPase"/>
</dbReference>
<dbReference type="GO" id="GO:0043531">
    <property type="term" value="F:ADP binding"/>
    <property type="evidence" value="ECO:0007669"/>
    <property type="project" value="InterPro"/>
</dbReference>
<dbReference type="STRING" id="218851.A0A2G5CGN1"/>
<evidence type="ECO:0000256" key="1">
    <source>
        <dbReference type="ARBA" id="ARBA00008894"/>
    </source>
</evidence>
<dbReference type="GO" id="GO:0006952">
    <property type="term" value="P:defense response"/>
    <property type="evidence" value="ECO:0007669"/>
    <property type="project" value="UniProtKB-KW"/>
</dbReference>
<dbReference type="PANTHER" id="PTHR33463:SF220">
    <property type="entry name" value="NB-ARC DOMAIN-CONTAINING PROTEIN"/>
    <property type="match status" value="1"/>
</dbReference>
<dbReference type="GO" id="GO:0005524">
    <property type="term" value="F:ATP binding"/>
    <property type="evidence" value="ECO:0007669"/>
    <property type="project" value="UniProtKB-KW"/>
</dbReference>
<proteinExistence type="inferred from homology"/>
<dbReference type="AlphaFoldDB" id="A0A2G5CGN1"/>
<evidence type="ECO:0000256" key="4">
    <source>
        <dbReference type="ARBA" id="ARBA00022840"/>
    </source>
</evidence>
<keyword evidence="4" id="KW-0547">Nucleotide-binding</keyword>
<dbReference type="Gene3D" id="1.10.8.430">
    <property type="entry name" value="Helical domain of apoptotic protease-activating factors"/>
    <property type="match status" value="1"/>
</dbReference>
<evidence type="ECO:0000256" key="3">
    <source>
        <dbReference type="ARBA" id="ARBA00022821"/>
    </source>
</evidence>
<dbReference type="Pfam" id="PF23247">
    <property type="entry name" value="LRR_RPS2"/>
    <property type="match status" value="1"/>
</dbReference>
<dbReference type="FunFam" id="3.40.50.300:FF:001091">
    <property type="entry name" value="Probable disease resistance protein At1g61300"/>
    <property type="match status" value="1"/>
</dbReference>
<dbReference type="PRINTS" id="PR00364">
    <property type="entry name" value="DISEASERSIST"/>
</dbReference>
<dbReference type="Pfam" id="PF23598">
    <property type="entry name" value="LRR_14"/>
    <property type="match status" value="1"/>
</dbReference>
<dbReference type="SUPFAM" id="SSF52540">
    <property type="entry name" value="P-loop containing nucleoside triphosphate hydrolases"/>
    <property type="match status" value="1"/>
</dbReference>
<dbReference type="SUPFAM" id="SSF52058">
    <property type="entry name" value="L domain-like"/>
    <property type="match status" value="1"/>
</dbReference>
<dbReference type="Proteomes" id="UP000230069">
    <property type="component" value="Unassembled WGS sequence"/>
</dbReference>
<protein>
    <submittedName>
        <fullName evidence="8">Uncharacterized protein</fullName>
    </submittedName>
</protein>
<dbReference type="InterPro" id="IPR055414">
    <property type="entry name" value="LRR_R13L4/SHOC2-like"/>
</dbReference>
<comment type="similarity">
    <text evidence="1">Belongs to the disease resistance NB-LRR family.</text>
</comment>
<dbReference type="FunFam" id="1.10.10.10:FF:000322">
    <property type="entry name" value="Probable disease resistance protein At1g63360"/>
    <property type="match status" value="1"/>
</dbReference>
<evidence type="ECO:0000259" key="6">
    <source>
        <dbReference type="Pfam" id="PF23247"/>
    </source>
</evidence>
<dbReference type="FunCoup" id="A0A2G5CGN1">
    <property type="interactions" value="1258"/>
</dbReference>